<dbReference type="Pfam" id="PF07980">
    <property type="entry name" value="SusD_RagB"/>
    <property type="match status" value="1"/>
</dbReference>
<sequence>MKYIIILLILTVSFTGCKRYLDQIPNDRLTLEETFRNRSTAERFLASVYSFVPREHSQRFVGNFNSGAWTGGSDEAEYLWGFVESNQINIGSWDVNSGFTKNFWRDYYKGIRNATFFIANIDNVTVDITDVQKRQYKAEARALRAIYYFYLFRIYGPVVLLGNDVIEVDAPFQQLQLPRNTVDECIDYITSELDAAAVDLPVRPLNEANIARITKPIALGIKATALLYAASPLFNGNTDFASLKNNDGKQLIPQSNDASKWGKAAAAYKDFITQFVPTVFDLYRTNNSEGDFDPFLSCRDAILVDWNKETIFGRPDDDNARNYEVTPYHNGFASEVRGSGGLSATQRQVDAFFMSNGRPITDPASGYSTTGTSNFRAPDDNTDRQTFNQWVNREPRFYVNITYDNRRWLNTNSGDFVTRLYFQGNSGKGTSNDYSPTGYIVRKGATTKNWNQGNSVIILLRLANIYLDYVEALNEASPGDADILKYLNLIRERAGVPQYGSADLPAPSGQAAMRQAIRQEKQIELCFENVRYFDTRRWKIAPQTDNGPAMGLDIDSPIPGFYNKKPFETRVFATRHYFFPIPIEDVNNDFELIQNPGW</sequence>
<dbReference type="Proteomes" id="UP001202248">
    <property type="component" value="Unassembled WGS sequence"/>
</dbReference>
<comment type="caution">
    <text evidence="8">The sequence shown here is derived from an EMBL/GenBank/DDBJ whole genome shotgun (WGS) entry which is preliminary data.</text>
</comment>
<dbReference type="Pfam" id="PF14322">
    <property type="entry name" value="SusD-like_3"/>
    <property type="match status" value="1"/>
</dbReference>
<evidence type="ECO:0000256" key="1">
    <source>
        <dbReference type="ARBA" id="ARBA00004442"/>
    </source>
</evidence>
<feature type="domain" description="SusD-like N-terminal" evidence="7">
    <location>
        <begin position="83"/>
        <end position="215"/>
    </location>
</feature>
<evidence type="ECO:0000256" key="3">
    <source>
        <dbReference type="ARBA" id="ARBA00022729"/>
    </source>
</evidence>
<evidence type="ECO:0000313" key="8">
    <source>
        <dbReference type="EMBL" id="MCH5599174.1"/>
    </source>
</evidence>
<name>A0ABS9SLB1_9BACT</name>
<feature type="domain" description="RagB/SusD" evidence="6">
    <location>
        <begin position="308"/>
        <end position="598"/>
    </location>
</feature>
<keyword evidence="3" id="KW-0732">Signal</keyword>
<proteinExistence type="inferred from homology"/>
<evidence type="ECO:0000259" key="7">
    <source>
        <dbReference type="Pfam" id="PF14322"/>
    </source>
</evidence>
<dbReference type="Gene3D" id="1.25.40.390">
    <property type="match status" value="1"/>
</dbReference>
<organism evidence="8 9">
    <name type="scientific">Niabella ginsengisoli</name>
    <dbReference type="NCBI Taxonomy" id="522298"/>
    <lineage>
        <taxon>Bacteria</taxon>
        <taxon>Pseudomonadati</taxon>
        <taxon>Bacteroidota</taxon>
        <taxon>Chitinophagia</taxon>
        <taxon>Chitinophagales</taxon>
        <taxon>Chitinophagaceae</taxon>
        <taxon>Niabella</taxon>
    </lineage>
</organism>
<dbReference type="InterPro" id="IPR011990">
    <property type="entry name" value="TPR-like_helical_dom_sf"/>
</dbReference>
<comment type="subcellular location">
    <subcellularLocation>
        <location evidence="1">Cell outer membrane</location>
    </subcellularLocation>
</comment>
<evidence type="ECO:0000256" key="5">
    <source>
        <dbReference type="ARBA" id="ARBA00023237"/>
    </source>
</evidence>
<comment type="similarity">
    <text evidence="2">Belongs to the SusD family.</text>
</comment>
<accession>A0ABS9SLB1</accession>
<reference evidence="8 9" key="1">
    <citation type="submission" date="2022-02" db="EMBL/GenBank/DDBJ databases">
        <authorList>
            <person name="Min J."/>
        </authorList>
    </citation>
    <scope>NUCLEOTIDE SEQUENCE [LARGE SCALE GENOMIC DNA]</scope>
    <source>
        <strain evidence="8 9">GR10-1</strain>
    </source>
</reference>
<evidence type="ECO:0000256" key="2">
    <source>
        <dbReference type="ARBA" id="ARBA00006275"/>
    </source>
</evidence>
<keyword evidence="5" id="KW-0998">Cell outer membrane</keyword>
<evidence type="ECO:0000259" key="6">
    <source>
        <dbReference type="Pfam" id="PF07980"/>
    </source>
</evidence>
<evidence type="ECO:0000313" key="9">
    <source>
        <dbReference type="Proteomes" id="UP001202248"/>
    </source>
</evidence>
<gene>
    <name evidence="8" type="ORF">MKP09_15280</name>
</gene>
<dbReference type="SUPFAM" id="SSF48452">
    <property type="entry name" value="TPR-like"/>
    <property type="match status" value="1"/>
</dbReference>
<keyword evidence="4" id="KW-0472">Membrane</keyword>
<dbReference type="PROSITE" id="PS51257">
    <property type="entry name" value="PROKAR_LIPOPROTEIN"/>
    <property type="match status" value="1"/>
</dbReference>
<dbReference type="EMBL" id="JAKWBL010000003">
    <property type="protein sequence ID" value="MCH5599174.1"/>
    <property type="molecule type" value="Genomic_DNA"/>
</dbReference>
<dbReference type="InterPro" id="IPR012944">
    <property type="entry name" value="SusD_RagB_dom"/>
</dbReference>
<keyword evidence="9" id="KW-1185">Reference proteome</keyword>
<dbReference type="RefSeq" id="WP_240830850.1">
    <property type="nucleotide sequence ID" value="NZ_JAKWBL010000003.1"/>
</dbReference>
<evidence type="ECO:0000256" key="4">
    <source>
        <dbReference type="ARBA" id="ARBA00023136"/>
    </source>
</evidence>
<protein>
    <submittedName>
        <fullName evidence="8">RagB/SusD family nutrient uptake outer membrane protein</fullName>
    </submittedName>
</protein>
<dbReference type="InterPro" id="IPR033985">
    <property type="entry name" value="SusD-like_N"/>
</dbReference>